<accession>A0ABU1NL98</accession>
<reference evidence="1 2" key="1">
    <citation type="submission" date="2023-07" db="EMBL/GenBank/DDBJ databases">
        <title>Sorghum-associated microbial communities from plants grown in Nebraska, USA.</title>
        <authorList>
            <person name="Schachtman D."/>
        </authorList>
    </citation>
    <scope>NUCLEOTIDE SEQUENCE [LARGE SCALE GENOMIC DNA]</scope>
    <source>
        <strain evidence="1 2">DS1781</strain>
    </source>
</reference>
<comment type="caution">
    <text evidence="1">The sequence shown here is derived from an EMBL/GenBank/DDBJ whole genome shotgun (WGS) entry which is preliminary data.</text>
</comment>
<dbReference type="Proteomes" id="UP001184230">
    <property type="component" value="Unassembled WGS sequence"/>
</dbReference>
<evidence type="ECO:0000313" key="1">
    <source>
        <dbReference type="EMBL" id="MDR6539202.1"/>
    </source>
</evidence>
<proteinExistence type="predicted"/>
<evidence type="ECO:0000313" key="2">
    <source>
        <dbReference type="Proteomes" id="UP001184230"/>
    </source>
</evidence>
<dbReference type="EMBL" id="JAVDRF010000015">
    <property type="protein sequence ID" value="MDR6539202.1"/>
    <property type="molecule type" value="Genomic_DNA"/>
</dbReference>
<organism evidence="1 2">
    <name type="scientific">Variovorax soli</name>
    <dbReference type="NCBI Taxonomy" id="376815"/>
    <lineage>
        <taxon>Bacteria</taxon>
        <taxon>Pseudomonadati</taxon>
        <taxon>Pseudomonadota</taxon>
        <taxon>Betaproteobacteria</taxon>
        <taxon>Burkholderiales</taxon>
        <taxon>Comamonadaceae</taxon>
        <taxon>Variovorax</taxon>
    </lineage>
</organism>
<gene>
    <name evidence="1" type="ORF">J2739_004998</name>
</gene>
<sequence length="89" mass="9742">MRSPHLAAHAGAGMRIGRVFVDRPSQGSFVWILLESTDDPAVWLDLETASDTFESWREAYDAGNEALLSYVDDELEGPVEATPDSADSE</sequence>
<protein>
    <submittedName>
        <fullName evidence="1">Uncharacterized protein</fullName>
    </submittedName>
</protein>
<name>A0ABU1NL98_9BURK</name>
<keyword evidence="2" id="KW-1185">Reference proteome</keyword>
<dbReference type="RefSeq" id="WP_309906704.1">
    <property type="nucleotide sequence ID" value="NZ_JAVDRF010000015.1"/>
</dbReference>